<dbReference type="Proteomes" id="UP000093412">
    <property type="component" value="Unassembled WGS sequence"/>
</dbReference>
<protein>
    <recommendedName>
        <fullName evidence="18">DUF1211 domain-containing protein</fullName>
    </recommendedName>
</protein>
<dbReference type="EMBL" id="MAQA01000076">
    <property type="protein sequence ID" value="OCI29440.1"/>
    <property type="molecule type" value="Genomic_DNA"/>
</dbReference>
<evidence type="ECO:0000256" key="5">
    <source>
        <dbReference type="ARBA" id="ARBA00022692"/>
    </source>
</evidence>
<dbReference type="PATRIC" id="fig|43678.3.peg.4005"/>
<feature type="transmembrane region" description="Helical" evidence="13">
    <location>
        <begin position="85"/>
        <end position="107"/>
    </location>
</feature>
<keyword evidence="10 13" id="KW-0472">Membrane</keyword>
<keyword evidence="3" id="KW-0813">Transport</keyword>
<reference evidence="14 16" key="1">
    <citation type="submission" date="2016-01" db="EMBL/GenBank/DDBJ databases">
        <title>Genome sequence of Oerskovia enterophila VJag, an agar and cellulose degrading bacterium.</title>
        <authorList>
            <person name="Poehlein A."/>
            <person name="Jag V."/>
            <person name="Bengelsdorf F."/>
            <person name="Duerre P."/>
            <person name="Daniel R."/>
        </authorList>
    </citation>
    <scope>NUCLEOTIDE SEQUENCE [LARGE SCALE GENOMIC DNA]</scope>
    <source>
        <strain evidence="14 16">VJag</strain>
    </source>
</reference>
<dbReference type="GO" id="GO:0005267">
    <property type="term" value="F:potassium channel activity"/>
    <property type="evidence" value="ECO:0007669"/>
    <property type="project" value="UniProtKB-KW"/>
</dbReference>
<keyword evidence="11" id="KW-0407">Ion channel</keyword>
<dbReference type="PANTHER" id="PTHR31462">
    <property type="entry name" value="ENDOSOMAL/LYSOSOMAL POTASSIUM CHANNEL TMEM175"/>
    <property type="match status" value="1"/>
</dbReference>
<comment type="catalytic activity">
    <reaction evidence="12">
        <text>K(+)(in) = K(+)(out)</text>
        <dbReference type="Rhea" id="RHEA:29463"/>
        <dbReference type="ChEBI" id="CHEBI:29103"/>
    </reaction>
</comment>
<dbReference type="EMBL" id="LRIE01000085">
    <property type="protein sequence ID" value="KZM33514.1"/>
    <property type="molecule type" value="Genomic_DNA"/>
</dbReference>
<evidence type="ECO:0000256" key="13">
    <source>
        <dbReference type="SAM" id="Phobius"/>
    </source>
</evidence>
<evidence type="ECO:0000256" key="12">
    <source>
        <dbReference type="ARBA" id="ARBA00034430"/>
    </source>
</evidence>
<evidence type="ECO:0000313" key="17">
    <source>
        <dbReference type="Proteomes" id="UP000093412"/>
    </source>
</evidence>
<evidence type="ECO:0000313" key="15">
    <source>
        <dbReference type="EMBL" id="OCI29440.1"/>
    </source>
</evidence>
<evidence type="ECO:0000256" key="2">
    <source>
        <dbReference type="ARBA" id="ARBA00006920"/>
    </source>
</evidence>
<evidence type="ECO:0000256" key="4">
    <source>
        <dbReference type="ARBA" id="ARBA00022538"/>
    </source>
</evidence>
<comment type="subcellular location">
    <subcellularLocation>
        <location evidence="1">Membrane</location>
        <topology evidence="1">Multi-pass membrane protein</topology>
    </subcellularLocation>
</comment>
<evidence type="ECO:0000256" key="8">
    <source>
        <dbReference type="ARBA" id="ARBA00022989"/>
    </source>
</evidence>
<evidence type="ECO:0000256" key="3">
    <source>
        <dbReference type="ARBA" id="ARBA00022448"/>
    </source>
</evidence>
<name>A0A163PU76_9CELL</name>
<evidence type="ECO:0000256" key="9">
    <source>
        <dbReference type="ARBA" id="ARBA00023065"/>
    </source>
</evidence>
<dbReference type="AlphaFoldDB" id="A0A163PU76"/>
<keyword evidence="9" id="KW-0406">Ion transport</keyword>
<dbReference type="PANTHER" id="PTHR31462:SF5">
    <property type="entry name" value="ENDOSOMAL_LYSOSOMAL PROTON CHANNEL TMEM175"/>
    <property type="match status" value="1"/>
</dbReference>
<feature type="transmembrane region" description="Helical" evidence="13">
    <location>
        <begin position="12"/>
        <end position="33"/>
    </location>
</feature>
<organism evidence="14 16">
    <name type="scientific">Oerskovia enterophila</name>
    <dbReference type="NCBI Taxonomy" id="43678"/>
    <lineage>
        <taxon>Bacteria</taxon>
        <taxon>Bacillati</taxon>
        <taxon>Actinomycetota</taxon>
        <taxon>Actinomycetes</taxon>
        <taxon>Micrococcales</taxon>
        <taxon>Cellulomonadaceae</taxon>
        <taxon>Oerskovia</taxon>
    </lineage>
</organism>
<comment type="similarity">
    <text evidence="2">Belongs to the TMEM175 family.</text>
</comment>
<dbReference type="GO" id="GO:0016020">
    <property type="term" value="C:membrane"/>
    <property type="evidence" value="ECO:0007669"/>
    <property type="project" value="UniProtKB-SubCell"/>
</dbReference>
<dbReference type="OrthoDB" id="7626281at2"/>
<evidence type="ECO:0000256" key="10">
    <source>
        <dbReference type="ARBA" id="ARBA00023136"/>
    </source>
</evidence>
<dbReference type="GO" id="GO:0015252">
    <property type="term" value="F:proton channel activity"/>
    <property type="evidence" value="ECO:0007669"/>
    <property type="project" value="InterPro"/>
</dbReference>
<comment type="caution">
    <text evidence="14">The sequence shown here is derived from an EMBL/GenBank/DDBJ whole genome shotgun (WGS) entry which is preliminary data.</text>
</comment>
<keyword evidence="17" id="KW-1185">Reference proteome</keyword>
<dbReference type="InterPro" id="IPR010617">
    <property type="entry name" value="TMEM175-like"/>
</dbReference>
<evidence type="ECO:0008006" key="18">
    <source>
        <dbReference type="Google" id="ProtNLM"/>
    </source>
</evidence>
<gene>
    <name evidence="15" type="ORF">OERS_38650</name>
    <name evidence="14" type="ORF">OJAG_38340</name>
</gene>
<evidence type="ECO:0000256" key="1">
    <source>
        <dbReference type="ARBA" id="ARBA00004141"/>
    </source>
</evidence>
<dbReference type="RefSeq" id="WP_068627630.1">
    <property type="nucleotide sequence ID" value="NZ_LRIE01000085.1"/>
</dbReference>
<dbReference type="Pfam" id="PF06736">
    <property type="entry name" value="TMEM175"/>
    <property type="match status" value="1"/>
</dbReference>
<keyword evidence="5 13" id="KW-0812">Transmembrane</keyword>
<keyword evidence="8 13" id="KW-1133">Transmembrane helix</keyword>
<evidence type="ECO:0000256" key="11">
    <source>
        <dbReference type="ARBA" id="ARBA00023303"/>
    </source>
</evidence>
<keyword evidence="4" id="KW-0633">Potassium transport</keyword>
<feature type="transmembrane region" description="Helical" evidence="13">
    <location>
        <begin position="53"/>
        <end position="73"/>
    </location>
</feature>
<keyword evidence="7" id="KW-0630">Potassium</keyword>
<proteinExistence type="inferred from homology"/>
<dbReference type="Proteomes" id="UP000076447">
    <property type="component" value="Unassembled WGS sequence"/>
</dbReference>
<evidence type="ECO:0000313" key="14">
    <source>
        <dbReference type="EMBL" id="KZM33514.1"/>
    </source>
</evidence>
<reference evidence="15 17" key="2">
    <citation type="submission" date="2016-06" db="EMBL/GenBank/DDBJ databases">
        <title>Genome sequence of Oerskovia enterophila DSM 43852.</title>
        <authorList>
            <person name="Poehlein A."/>
            <person name="Jag V."/>
            <person name="Bengelsdorf F.R."/>
            <person name="Daniel R."/>
            <person name="Duerre P."/>
        </authorList>
    </citation>
    <scope>NUCLEOTIDE SEQUENCE [LARGE SCALE GENOMIC DNA]</scope>
    <source>
        <strain evidence="15 17">DSM 43852</strain>
    </source>
</reference>
<sequence>MLTSRTPRGLDRLVNFTDAAVAIAITLLVLPLVDLVTDGKEHPLRTLLEDERGTFLAFAISFVVIASFWTGHHRVFEHLEDYSSAMLWANFLWLASIVFIPFTTQLLADQGTDTAPVNALYIGTMIVTTGSLALIEVLAVRDPSLQRAEVRGQLDARGALVAIALLLVALVLSVVAPVVGLYWLFLLFLSGPLTRLFRSRRPTEGAGVAQDASEEPGRQD</sequence>
<feature type="transmembrane region" description="Helical" evidence="13">
    <location>
        <begin position="119"/>
        <end position="139"/>
    </location>
</feature>
<feature type="transmembrane region" description="Helical" evidence="13">
    <location>
        <begin position="160"/>
        <end position="185"/>
    </location>
</feature>
<dbReference type="STRING" id="43678.OJAG_38340"/>
<evidence type="ECO:0000313" key="16">
    <source>
        <dbReference type="Proteomes" id="UP000076447"/>
    </source>
</evidence>
<accession>A0A163PU76</accession>
<evidence type="ECO:0000256" key="6">
    <source>
        <dbReference type="ARBA" id="ARBA00022826"/>
    </source>
</evidence>
<evidence type="ECO:0000256" key="7">
    <source>
        <dbReference type="ARBA" id="ARBA00022958"/>
    </source>
</evidence>
<keyword evidence="6" id="KW-0631">Potassium channel</keyword>